<evidence type="ECO:0000256" key="3">
    <source>
        <dbReference type="SAM" id="MobiDB-lite"/>
    </source>
</evidence>
<dbReference type="GO" id="GO:0005634">
    <property type="term" value="C:nucleus"/>
    <property type="evidence" value="ECO:0007669"/>
    <property type="project" value="TreeGrafter"/>
</dbReference>
<dbReference type="PANTHER" id="PTHR11787">
    <property type="entry name" value="RAB GDP-DISSOCIATION INHIBITOR"/>
    <property type="match status" value="1"/>
</dbReference>
<sequence length="504" mass="54466">METLNDTQWDVVISGTGLPPSLLALALSRSGKKILHVDRNDYYGGDEAALSLSEAEEWAKKHAGEPSDPPTTFSHASITQAPTDDEQSKGKLGGSRAYSLALAPHILHSKSALLPALVSSKTHSQLEFQAVGSWFLVNPPLDDSSTQPRLTRVPGGREDIFQDATLDLKAKRSLMKFLRFVVDYEEQGDTWEDYRDKPFSTLLQDKFGLVPASHPPILALALSAESQEDTLSRFAVPRVARYLTSIGLFGPGFGVVLPKWGGLAEIGQVACRACAVGGGVYVLGKGITNVEHSGDSDLKVHLTDGEVVTTKSLAGVAQDLPRSSKSSSSEESHTWITKSISIVSSPLASLFPPTSEGGVTPAGAVVVVQPPDRANPPVHVFAHSSESGECPKEQCVLYASVSRADTQGSDLLKQAVSNLLQSIGEQTVPQVLWSMHYRQYYAETEEAPAYSNVIPLQPLSPDLAFDDSMLDNVKSAWQRITEADQESFLKFESREGTMEDDDFA</sequence>
<keyword evidence="5" id="KW-1185">Reference proteome</keyword>
<evidence type="ECO:0000256" key="1">
    <source>
        <dbReference type="ARBA" id="ARBA00005593"/>
    </source>
</evidence>
<reference evidence="4" key="1">
    <citation type="journal article" date="2020" name="Stud. Mycol.">
        <title>101 Dothideomycetes genomes: a test case for predicting lifestyles and emergence of pathogens.</title>
        <authorList>
            <person name="Haridas S."/>
            <person name="Albert R."/>
            <person name="Binder M."/>
            <person name="Bloem J."/>
            <person name="Labutti K."/>
            <person name="Salamov A."/>
            <person name="Andreopoulos B."/>
            <person name="Baker S."/>
            <person name="Barry K."/>
            <person name="Bills G."/>
            <person name="Bluhm B."/>
            <person name="Cannon C."/>
            <person name="Castanera R."/>
            <person name="Culley D."/>
            <person name="Daum C."/>
            <person name="Ezra D."/>
            <person name="Gonzalez J."/>
            <person name="Henrissat B."/>
            <person name="Kuo A."/>
            <person name="Liang C."/>
            <person name="Lipzen A."/>
            <person name="Lutzoni F."/>
            <person name="Magnuson J."/>
            <person name="Mondo S."/>
            <person name="Nolan M."/>
            <person name="Ohm R."/>
            <person name="Pangilinan J."/>
            <person name="Park H.-J."/>
            <person name="Ramirez L."/>
            <person name="Alfaro M."/>
            <person name="Sun H."/>
            <person name="Tritt A."/>
            <person name="Yoshinaga Y."/>
            <person name="Zwiers L.-H."/>
            <person name="Turgeon B."/>
            <person name="Goodwin S."/>
            <person name="Spatafora J."/>
            <person name="Crous P."/>
            <person name="Grigoriev I."/>
        </authorList>
    </citation>
    <scope>NUCLEOTIDE SEQUENCE</scope>
    <source>
        <strain evidence="4">ATCC 36951</strain>
    </source>
</reference>
<dbReference type="RefSeq" id="XP_033673304.1">
    <property type="nucleotide sequence ID" value="XM_033804151.1"/>
</dbReference>
<organism evidence="4 5">
    <name type="scientific">Zasmidium cellare ATCC 36951</name>
    <dbReference type="NCBI Taxonomy" id="1080233"/>
    <lineage>
        <taxon>Eukaryota</taxon>
        <taxon>Fungi</taxon>
        <taxon>Dikarya</taxon>
        <taxon>Ascomycota</taxon>
        <taxon>Pezizomycotina</taxon>
        <taxon>Dothideomycetes</taxon>
        <taxon>Dothideomycetidae</taxon>
        <taxon>Mycosphaerellales</taxon>
        <taxon>Mycosphaerellaceae</taxon>
        <taxon>Zasmidium</taxon>
    </lineage>
</organism>
<evidence type="ECO:0000313" key="4">
    <source>
        <dbReference type="EMBL" id="KAF2172415.1"/>
    </source>
</evidence>
<dbReference type="GO" id="GO:0016192">
    <property type="term" value="P:vesicle-mediated transport"/>
    <property type="evidence" value="ECO:0007669"/>
    <property type="project" value="TreeGrafter"/>
</dbReference>
<feature type="region of interest" description="Disordered" evidence="3">
    <location>
        <begin position="57"/>
        <end position="92"/>
    </location>
</feature>
<dbReference type="PRINTS" id="PR00891">
    <property type="entry name" value="RABGDIREP"/>
</dbReference>
<dbReference type="GO" id="GO:0005092">
    <property type="term" value="F:GDP-dissociation inhibitor activity"/>
    <property type="evidence" value="ECO:0007669"/>
    <property type="project" value="UniProtKB-UniRule"/>
</dbReference>
<dbReference type="SUPFAM" id="SSF54373">
    <property type="entry name" value="FAD-linked reductases, C-terminal domain"/>
    <property type="match status" value="1"/>
</dbReference>
<dbReference type="SUPFAM" id="SSF51905">
    <property type="entry name" value="FAD/NAD(P)-binding domain"/>
    <property type="match status" value="1"/>
</dbReference>
<dbReference type="GO" id="GO:0005968">
    <property type="term" value="C:Rab-protein geranylgeranyltransferase complex"/>
    <property type="evidence" value="ECO:0007669"/>
    <property type="project" value="TreeGrafter"/>
</dbReference>
<feature type="compositionally biased region" description="Polar residues" evidence="3">
    <location>
        <begin position="70"/>
        <end position="82"/>
    </location>
</feature>
<dbReference type="InterPro" id="IPR036188">
    <property type="entry name" value="FAD/NAD-bd_sf"/>
</dbReference>
<dbReference type="Pfam" id="PF00996">
    <property type="entry name" value="GDI"/>
    <property type="match status" value="1"/>
</dbReference>
<dbReference type="PANTHER" id="PTHR11787:SF4">
    <property type="entry name" value="CHM, RAB ESCORT PROTEIN 1"/>
    <property type="match status" value="1"/>
</dbReference>
<gene>
    <name evidence="4" type="ORF">M409DRAFT_17648</name>
</gene>
<dbReference type="GeneID" id="54557423"/>
<dbReference type="PIRSF" id="PIRSF037514">
    <property type="entry name" value="Rab_ger_ger_transf_A_fun"/>
    <property type="match status" value="1"/>
</dbReference>
<dbReference type="AlphaFoldDB" id="A0A6A6CZF4"/>
<evidence type="ECO:0000313" key="5">
    <source>
        <dbReference type="Proteomes" id="UP000799537"/>
    </source>
</evidence>
<accession>A0A6A6CZF4</accession>
<dbReference type="Gene3D" id="3.30.519.10">
    <property type="entry name" value="Guanine Nucleotide Dissociation Inhibitor, domain 2"/>
    <property type="match status" value="1"/>
</dbReference>
<dbReference type="InterPro" id="IPR017230">
    <property type="entry name" value="Mrs6"/>
</dbReference>
<dbReference type="GO" id="GO:0007264">
    <property type="term" value="P:small GTPase-mediated signal transduction"/>
    <property type="evidence" value="ECO:0007669"/>
    <property type="project" value="UniProtKB-UniRule"/>
</dbReference>
<dbReference type="InterPro" id="IPR018203">
    <property type="entry name" value="GDP_dissociation_inhibitor"/>
</dbReference>
<comment type="similarity">
    <text evidence="1 2">Belongs to the Rab GDI family.</text>
</comment>
<evidence type="ECO:0000256" key="2">
    <source>
        <dbReference type="PIRNR" id="PIRNR037514"/>
    </source>
</evidence>
<proteinExistence type="inferred from homology"/>
<dbReference type="Gene3D" id="3.50.50.60">
    <property type="entry name" value="FAD/NAD(P)-binding domain"/>
    <property type="match status" value="1"/>
</dbReference>
<name>A0A6A6CZF4_ZASCE</name>
<dbReference type="OrthoDB" id="1923006at2759"/>
<protein>
    <recommendedName>
        <fullName evidence="2">Rab proteins geranylgeranyltransferase</fullName>
    </recommendedName>
</protein>
<dbReference type="Gene3D" id="1.10.405.10">
    <property type="entry name" value="Guanine Nucleotide Dissociation Inhibitor, domain 1"/>
    <property type="match status" value="1"/>
</dbReference>
<dbReference type="GO" id="GO:0005829">
    <property type="term" value="C:cytosol"/>
    <property type="evidence" value="ECO:0007669"/>
    <property type="project" value="TreeGrafter"/>
</dbReference>
<dbReference type="EMBL" id="ML993581">
    <property type="protein sequence ID" value="KAF2172415.1"/>
    <property type="molecule type" value="Genomic_DNA"/>
</dbReference>
<dbReference type="Proteomes" id="UP000799537">
    <property type="component" value="Unassembled WGS sequence"/>
</dbReference>